<evidence type="ECO:0000313" key="2">
    <source>
        <dbReference type="EMBL" id="CAI5455224.1"/>
    </source>
</evidence>
<dbReference type="EMBL" id="CANHGI010000006">
    <property type="protein sequence ID" value="CAI5455224.1"/>
    <property type="molecule type" value="Genomic_DNA"/>
</dbReference>
<accession>A0A9P1IZE6</accession>
<keyword evidence="3" id="KW-1185">Reference proteome</keyword>
<sequence length="172" mass="20372">MQPMPNPRSQQMNPISSTDDCFPYEAPRKPAKHRKLRKRSELKHQTHQKVQKIADIQSHNDGKYGFHCPDCDIACNKSHMLKKIVLSIEKREARENFRLMKKRHRDRRARRAQQVNRETENELMELRRIQFSNFFNHDDFQDVFNFAPAPRVVTPIPRQEADGQIHPGNSSF</sequence>
<protein>
    <submittedName>
        <fullName evidence="2">Uncharacterized protein</fullName>
    </submittedName>
</protein>
<reference evidence="2" key="1">
    <citation type="submission" date="2022-11" db="EMBL/GenBank/DDBJ databases">
        <authorList>
            <person name="Kikuchi T."/>
        </authorList>
    </citation>
    <scope>NUCLEOTIDE SEQUENCE</scope>
    <source>
        <strain evidence="2">PS1010</strain>
    </source>
</reference>
<feature type="compositionally biased region" description="Basic residues" evidence="1">
    <location>
        <begin position="29"/>
        <end position="50"/>
    </location>
</feature>
<dbReference type="AlphaFoldDB" id="A0A9P1IZE6"/>
<evidence type="ECO:0000256" key="1">
    <source>
        <dbReference type="SAM" id="MobiDB-lite"/>
    </source>
</evidence>
<comment type="caution">
    <text evidence="2">The sequence shown here is derived from an EMBL/GenBank/DDBJ whole genome shotgun (WGS) entry which is preliminary data.</text>
</comment>
<name>A0A9P1IZE6_9PELO</name>
<proteinExistence type="predicted"/>
<feature type="compositionally biased region" description="Polar residues" evidence="1">
    <location>
        <begin position="7"/>
        <end position="19"/>
    </location>
</feature>
<dbReference type="Proteomes" id="UP001152747">
    <property type="component" value="Unassembled WGS sequence"/>
</dbReference>
<evidence type="ECO:0000313" key="3">
    <source>
        <dbReference type="Proteomes" id="UP001152747"/>
    </source>
</evidence>
<organism evidence="2 3">
    <name type="scientific">Caenorhabditis angaria</name>
    <dbReference type="NCBI Taxonomy" id="860376"/>
    <lineage>
        <taxon>Eukaryota</taxon>
        <taxon>Metazoa</taxon>
        <taxon>Ecdysozoa</taxon>
        <taxon>Nematoda</taxon>
        <taxon>Chromadorea</taxon>
        <taxon>Rhabditida</taxon>
        <taxon>Rhabditina</taxon>
        <taxon>Rhabditomorpha</taxon>
        <taxon>Rhabditoidea</taxon>
        <taxon>Rhabditidae</taxon>
        <taxon>Peloderinae</taxon>
        <taxon>Caenorhabditis</taxon>
    </lineage>
</organism>
<feature type="region of interest" description="Disordered" evidence="1">
    <location>
        <begin position="1"/>
        <end position="52"/>
    </location>
</feature>
<gene>
    <name evidence="2" type="ORF">CAMP_LOCUS17861</name>
</gene>